<accession>A0AAU7X7B8</accession>
<sequence>MSATETRGYAGDVAATEVWKDLQSNPAAVLVDVRTMAEWNYVGIPALGSLDKRPLLVEWQMFPSMAVDQDFVAKLETALVEAGVATDAPIYFLCRSGVRSKAAAIAMTATGYTRCLNVEGGFEGPLDHEGHRGRITGWKASGLPWAQS</sequence>
<evidence type="ECO:0000259" key="1">
    <source>
        <dbReference type="PROSITE" id="PS50206"/>
    </source>
</evidence>
<dbReference type="InterPro" id="IPR036873">
    <property type="entry name" value="Rhodanese-like_dom_sf"/>
</dbReference>
<dbReference type="EMBL" id="CP158568">
    <property type="protein sequence ID" value="XBY43657.1"/>
    <property type="molecule type" value="Genomic_DNA"/>
</dbReference>
<dbReference type="SUPFAM" id="SSF52821">
    <property type="entry name" value="Rhodanese/Cell cycle control phosphatase"/>
    <property type="match status" value="1"/>
</dbReference>
<dbReference type="Gene3D" id="3.40.250.10">
    <property type="entry name" value="Rhodanese-like domain"/>
    <property type="match status" value="1"/>
</dbReference>
<evidence type="ECO:0000313" key="2">
    <source>
        <dbReference type="EMBL" id="XBY43657.1"/>
    </source>
</evidence>
<dbReference type="InterPro" id="IPR044240">
    <property type="entry name" value="STR4-like"/>
</dbReference>
<protein>
    <submittedName>
        <fullName evidence="2">Rhodanese-like domain-containing protein</fullName>
    </submittedName>
</protein>
<gene>
    <name evidence="2" type="ORF">ABS361_16455</name>
</gene>
<dbReference type="PANTHER" id="PTHR47377">
    <property type="entry name" value="RHODANESE-LIKE DOMAIN-CONTAINING PROTEIN 4, CHLOROPLASTIC"/>
    <property type="match status" value="1"/>
</dbReference>
<name>A0AAU7X7B8_9HYPH</name>
<reference evidence="2" key="1">
    <citation type="submission" date="2024-06" db="EMBL/GenBank/DDBJ databases">
        <title>Methylostella associata gen. nov., sp. nov., a novel Ancalomicrobiaceae-affiliated facultatively methylotrophic bacteria that feed on methanotrophs of the genus Methylococcus.</title>
        <authorList>
            <person name="Saltykova V."/>
            <person name="Danilova O.V."/>
            <person name="Oshkin I.Y."/>
            <person name="Belova S.E."/>
            <person name="Pimenov N.V."/>
            <person name="Dedysh S.N."/>
        </authorList>
    </citation>
    <scope>NUCLEOTIDE SEQUENCE</scope>
    <source>
        <strain evidence="2">S20</strain>
    </source>
</reference>
<dbReference type="PROSITE" id="PS50206">
    <property type="entry name" value="RHODANESE_3"/>
    <property type="match status" value="1"/>
</dbReference>
<dbReference type="InterPro" id="IPR001763">
    <property type="entry name" value="Rhodanese-like_dom"/>
</dbReference>
<organism evidence="2">
    <name type="scientific">Methyloraptor flagellatus</name>
    <dbReference type="NCBI Taxonomy" id="3162530"/>
    <lineage>
        <taxon>Bacteria</taxon>
        <taxon>Pseudomonadati</taxon>
        <taxon>Pseudomonadota</taxon>
        <taxon>Alphaproteobacteria</taxon>
        <taxon>Hyphomicrobiales</taxon>
        <taxon>Ancalomicrobiaceae</taxon>
        <taxon>Methyloraptor</taxon>
    </lineage>
</organism>
<dbReference type="KEGG" id="mflg:ABS361_16455"/>
<dbReference type="Pfam" id="PF00581">
    <property type="entry name" value="Rhodanese"/>
    <property type="match status" value="1"/>
</dbReference>
<dbReference type="PANTHER" id="PTHR47377:SF1">
    <property type="entry name" value="RHODANESE-LIKE DOMAIN-CONTAINING PROTEIN 4, CHLOROPLASTIC"/>
    <property type="match status" value="1"/>
</dbReference>
<feature type="domain" description="Rhodanese" evidence="1">
    <location>
        <begin position="24"/>
        <end position="134"/>
    </location>
</feature>
<dbReference type="RefSeq" id="WP_407048757.1">
    <property type="nucleotide sequence ID" value="NZ_CP158568.1"/>
</dbReference>
<dbReference type="SMART" id="SM00450">
    <property type="entry name" value="RHOD"/>
    <property type="match status" value="1"/>
</dbReference>
<dbReference type="AlphaFoldDB" id="A0AAU7X7B8"/>
<proteinExistence type="predicted"/>